<protein>
    <submittedName>
        <fullName evidence="1">Uncharacterized protein</fullName>
    </submittedName>
</protein>
<proteinExistence type="predicted"/>
<evidence type="ECO:0000313" key="1">
    <source>
        <dbReference type="EMBL" id="WVZ96862.1"/>
    </source>
</evidence>
<accession>A0AAQ3UUT9</accession>
<dbReference type="EMBL" id="CP144754">
    <property type="protein sequence ID" value="WVZ96862.1"/>
    <property type="molecule type" value="Genomic_DNA"/>
</dbReference>
<keyword evidence="2" id="KW-1185">Reference proteome</keyword>
<evidence type="ECO:0000313" key="2">
    <source>
        <dbReference type="Proteomes" id="UP001341281"/>
    </source>
</evidence>
<gene>
    <name evidence="1" type="ORF">U9M48_042445</name>
</gene>
<name>A0AAQ3UUT9_PASNO</name>
<organism evidence="1 2">
    <name type="scientific">Paspalum notatum var. saurae</name>
    <dbReference type="NCBI Taxonomy" id="547442"/>
    <lineage>
        <taxon>Eukaryota</taxon>
        <taxon>Viridiplantae</taxon>
        <taxon>Streptophyta</taxon>
        <taxon>Embryophyta</taxon>
        <taxon>Tracheophyta</taxon>
        <taxon>Spermatophyta</taxon>
        <taxon>Magnoliopsida</taxon>
        <taxon>Liliopsida</taxon>
        <taxon>Poales</taxon>
        <taxon>Poaceae</taxon>
        <taxon>PACMAD clade</taxon>
        <taxon>Panicoideae</taxon>
        <taxon>Andropogonodae</taxon>
        <taxon>Paspaleae</taxon>
        <taxon>Paspalinae</taxon>
        <taxon>Paspalum</taxon>
    </lineage>
</organism>
<dbReference type="Proteomes" id="UP001341281">
    <property type="component" value="Chromosome 10"/>
</dbReference>
<sequence>MQNKSLLSKLLFNLCNEDGLWQEVPRKKYLKNKTLSQVEKKPGDSHFWSCLMEIKSQFFHLCSFIFLKKGRCIRFWKDKWTYWLRLWAKLQQNEL</sequence>
<reference evidence="1 2" key="1">
    <citation type="submission" date="2024-02" db="EMBL/GenBank/DDBJ databases">
        <title>High-quality chromosome-scale genome assembly of Pensacola bahiagrass (Paspalum notatum Flugge var. saurae).</title>
        <authorList>
            <person name="Vega J.M."/>
            <person name="Podio M."/>
            <person name="Orjuela J."/>
            <person name="Siena L.A."/>
            <person name="Pessino S.C."/>
            <person name="Combes M.C."/>
            <person name="Mariac C."/>
            <person name="Albertini E."/>
            <person name="Pupilli F."/>
            <person name="Ortiz J.P.A."/>
            <person name="Leblanc O."/>
        </authorList>
    </citation>
    <scope>NUCLEOTIDE SEQUENCE [LARGE SCALE GENOMIC DNA]</scope>
    <source>
        <strain evidence="1">R1</strain>
        <tissue evidence="1">Leaf</tissue>
    </source>
</reference>
<dbReference type="AlphaFoldDB" id="A0AAQ3UUT9"/>